<dbReference type="PANTHER" id="PTHR42852:SF13">
    <property type="entry name" value="PROTEIN DIPZ"/>
    <property type="match status" value="1"/>
</dbReference>
<dbReference type="GO" id="GO:0016491">
    <property type="term" value="F:oxidoreductase activity"/>
    <property type="evidence" value="ECO:0007669"/>
    <property type="project" value="InterPro"/>
</dbReference>
<dbReference type="InterPro" id="IPR001478">
    <property type="entry name" value="PDZ"/>
</dbReference>
<evidence type="ECO:0000313" key="6">
    <source>
        <dbReference type="Proteomes" id="UP000321046"/>
    </source>
</evidence>
<comment type="caution">
    <text evidence="5">The sequence shown here is derived from an EMBL/GenBank/DDBJ whole genome shotgun (WGS) entry which is preliminary data.</text>
</comment>
<dbReference type="CDD" id="cd02966">
    <property type="entry name" value="TlpA_like_family"/>
    <property type="match status" value="1"/>
</dbReference>
<evidence type="ECO:0000313" key="5">
    <source>
        <dbReference type="EMBL" id="TXD39869.1"/>
    </source>
</evidence>
<dbReference type="Gene3D" id="2.30.42.10">
    <property type="match status" value="1"/>
</dbReference>
<reference evidence="5 6" key="1">
    <citation type="submission" date="2019-08" db="EMBL/GenBank/DDBJ databases">
        <title>Bradymonadales sp. TMQ2.</title>
        <authorList>
            <person name="Liang Q."/>
        </authorList>
    </citation>
    <scope>NUCLEOTIDE SEQUENCE [LARGE SCALE GENOMIC DNA]</scope>
    <source>
        <strain evidence="5 6">TMQ2</strain>
    </source>
</reference>
<dbReference type="EMBL" id="VOSL01000025">
    <property type="protein sequence ID" value="TXD39869.1"/>
    <property type="molecule type" value="Genomic_DNA"/>
</dbReference>
<feature type="chain" id="PRO_5022753225" evidence="2">
    <location>
        <begin position="30"/>
        <end position="307"/>
    </location>
</feature>
<dbReference type="Gene3D" id="3.40.30.10">
    <property type="entry name" value="Glutaredoxin"/>
    <property type="match status" value="1"/>
</dbReference>
<dbReference type="OrthoDB" id="9813820at2"/>
<name>A0A5C6XH11_9DELT</name>
<dbReference type="InterPro" id="IPR000866">
    <property type="entry name" value="AhpC/TSA"/>
</dbReference>
<evidence type="ECO:0000259" key="3">
    <source>
        <dbReference type="PROSITE" id="PS50106"/>
    </source>
</evidence>
<keyword evidence="2" id="KW-0732">Signal</keyword>
<feature type="compositionally biased region" description="Basic and acidic residues" evidence="1">
    <location>
        <begin position="295"/>
        <end position="307"/>
    </location>
</feature>
<dbReference type="SUPFAM" id="SSF52833">
    <property type="entry name" value="Thioredoxin-like"/>
    <property type="match status" value="1"/>
</dbReference>
<dbReference type="Pfam" id="PF13180">
    <property type="entry name" value="PDZ_2"/>
    <property type="match status" value="1"/>
</dbReference>
<dbReference type="SMART" id="SM00228">
    <property type="entry name" value="PDZ"/>
    <property type="match status" value="1"/>
</dbReference>
<evidence type="ECO:0000259" key="4">
    <source>
        <dbReference type="PROSITE" id="PS51352"/>
    </source>
</evidence>
<dbReference type="AlphaFoldDB" id="A0A5C6XH11"/>
<feature type="signal peptide" evidence="2">
    <location>
        <begin position="1"/>
        <end position="29"/>
    </location>
</feature>
<dbReference type="RefSeq" id="WP_146973647.1">
    <property type="nucleotide sequence ID" value="NZ_VOSL01000025.1"/>
</dbReference>
<feature type="region of interest" description="Disordered" evidence="1">
    <location>
        <begin position="267"/>
        <end position="307"/>
    </location>
</feature>
<dbReference type="Proteomes" id="UP000321046">
    <property type="component" value="Unassembled WGS sequence"/>
</dbReference>
<dbReference type="InterPro" id="IPR036034">
    <property type="entry name" value="PDZ_sf"/>
</dbReference>
<dbReference type="SUPFAM" id="SSF50156">
    <property type="entry name" value="PDZ domain-like"/>
    <property type="match status" value="1"/>
</dbReference>
<dbReference type="InterPro" id="IPR013766">
    <property type="entry name" value="Thioredoxin_domain"/>
</dbReference>
<evidence type="ECO:0000256" key="1">
    <source>
        <dbReference type="SAM" id="MobiDB-lite"/>
    </source>
</evidence>
<protein>
    <submittedName>
        <fullName evidence="5">PDZ domain-containing protein</fullName>
    </submittedName>
</protein>
<organism evidence="5 6">
    <name type="scientific">Lujinxingia vulgaris</name>
    <dbReference type="NCBI Taxonomy" id="2600176"/>
    <lineage>
        <taxon>Bacteria</taxon>
        <taxon>Deltaproteobacteria</taxon>
        <taxon>Bradymonadales</taxon>
        <taxon>Lujinxingiaceae</taxon>
        <taxon>Lujinxingia</taxon>
    </lineage>
</organism>
<dbReference type="PROSITE" id="PS50106">
    <property type="entry name" value="PDZ"/>
    <property type="match status" value="1"/>
</dbReference>
<sequence length="307" mass="32645">MNTKLFRRSLLLIALSLAPFSLTALPAQAQEPDFARPMARPWLGIILGASDGTGVEVKLVLRTSPADEAELRQGDRVIAVDGEPVRTAGKLLALVRGKRINSTVDITVRRGEEVLTRSMTLPSSPTPDEVARRHLVGAPAPTHSLEAADGDPLPADSLEGKPYLLDFWATWCQACKLAEPRIAAIAERYGDDLTVITLSDEEPGVVREYLQNNGTRHSPVYLDTNRVLTEAFLVRALPTYALVGADGEVVEVAFGVDDIASIERALATTLPSGDPSADPPGASAPEPGASAAEPSEERDTKTDAGAP</sequence>
<dbReference type="PROSITE" id="PS51352">
    <property type="entry name" value="THIOREDOXIN_2"/>
    <property type="match status" value="1"/>
</dbReference>
<dbReference type="InterPro" id="IPR050553">
    <property type="entry name" value="Thioredoxin_ResA/DsbE_sf"/>
</dbReference>
<proteinExistence type="predicted"/>
<feature type="domain" description="Thioredoxin" evidence="4">
    <location>
        <begin position="134"/>
        <end position="271"/>
    </location>
</feature>
<feature type="compositionally biased region" description="Low complexity" evidence="1">
    <location>
        <begin position="271"/>
        <end position="293"/>
    </location>
</feature>
<dbReference type="InterPro" id="IPR036249">
    <property type="entry name" value="Thioredoxin-like_sf"/>
</dbReference>
<dbReference type="GO" id="GO:0016209">
    <property type="term" value="F:antioxidant activity"/>
    <property type="evidence" value="ECO:0007669"/>
    <property type="project" value="InterPro"/>
</dbReference>
<evidence type="ECO:0000256" key="2">
    <source>
        <dbReference type="SAM" id="SignalP"/>
    </source>
</evidence>
<dbReference type="Pfam" id="PF00578">
    <property type="entry name" value="AhpC-TSA"/>
    <property type="match status" value="1"/>
</dbReference>
<dbReference type="PANTHER" id="PTHR42852">
    <property type="entry name" value="THIOL:DISULFIDE INTERCHANGE PROTEIN DSBE"/>
    <property type="match status" value="1"/>
</dbReference>
<accession>A0A5C6XH11</accession>
<feature type="domain" description="PDZ" evidence="3">
    <location>
        <begin position="31"/>
        <end position="112"/>
    </location>
</feature>
<gene>
    <name evidence="5" type="ORF">FRC96_06250</name>
</gene>